<dbReference type="GO" id="GO:0006270">
    <property type="term" value="P:DNA replication initiation"/>
    <property type="evidence" value="ECO:0007669"/>
    <property type="project" value="UniProtKB-UniRule"/>
</dbReference>
<dbReference type="InterPro" id="IPR016314">
    <property type="entry name" value="Cdc6/18"/>
</dbReference>
<evidence type="ECO:0000256" key="1">
    <source>
        <dbReference type="ARBA" id="ARBA00006184"/>
    </source>
</evidence>
<organism evidence="7 8">
    <name type="scientific">Synchytrium endobioticum</name>
    <dbReference type="NCBI Taxonomy" id="286115"/>
    <lineage>
        <taxon>Eukaryota</taxon>
        <taxon>Fungi</taxon>
        <taxon>Fungi incertae sedis</taxon>
        <taxon>Chytridiomycota</taxon>
        <taxon>Chytridiomycota incertae sedis</taxon>
        <taxon>Chytridiomycetes</taxon>
        <taxon>Synchytriales</taxon>
        <taxon>Synchytriaceae</taxon>
        <taxon>Synchytrium</taxon>
    </lineage>
</organism>
<dbReference type="SMART" id="SM00382">
    <property type="entry name" value="AAA"/>
    <property type="match status" value="1"/>
</dbReference>
<dbReference type="Gene3D" id="1.10.8.60">
    <property type="match status" value="1"/>
</dbReference>
<dbReference type="PANTHER" id="PTHR10763">
    <property type="entry name" value="CELL DIVISION CONTROL PROTEIN 6-RELATED"/>
    <property type="match status" value="1"/>
</dbReference>
<protein>
    <recommendedName>
        <fullName evidence="5">Cell division control protein</fullName>
    </recommendedName>
</protein>
<name>A0A507CMB4_9FUNG</name>
<dbReference type="VEuPathDB" id="FungiDB:SeMB42_g05192"/>
<evidence type="ECO:0000256" key="3">
    <source>
        <dbReference type="ARBA" id="ARBA00022705"/>
    </source>
</evidence>
<accession>A0A507CMB4</accession>
<proteinExistence type="inferred from homology"/>
<dbReference type="InterPro" id="IPR054425">
    <property type="entry name" value="Cdc6_ORC1-like_ATPase_lid"/>
</dbReference>
<dbReference type="Proteomes" id="UP000320475">
    <property type="component" value="Unassembled WGS sequence"/>
</dbReference>
<dbReference type="PIRSF" id="PIRSF001767">
    <property type="entry name" value="Cdc6"/>
    <property type="match status" value="1"/>
</dbReference>
<keyword evidence="2" id="KW-0132">Cell division</keyword>
<evidence type="ECO:0000256" key="5">
    <source>
        <dbReference type="PIRNR" id="PIRNR001767"/>
    </source>
</evidence>
<evidence type="ECO:0000256" key="4">
    <source>
        <dbReference type="ARBA" id="ARBA00023306"/>
    </source>
</evidence>
<evidence type="ECO:0000256" key="2">
    <source>
        <dbReference type="ARBA" id="ARBA00022618"/>
    </source>
</evidence>
<keyword evidence="3" id="KW-0235">DNA replication</keyword>
<dbReference type="OrthoDB" id="1926878at2759"/>
<dbReference type="GO" id="GO:0033314">
    <property type="term" value="P:mitotic DNA replication checkpoint signaling"/>
    <property type="evidence" value="ECO:0007669"/>
    <property type="project" value="TreeGrafter"/>
</dbReference>
<dbReference type="GO" id="GO:0005634">
    <property type="term" value="C:nucleus"/>
    <property type="evidence" value="ECO:0007669"/>
    <property type="project" value="TreeGrafter"/>
</dbReference>
<comment type="similarity">
    <text evidence="1 5">Belongs to the CDC6/cdc18 family.</text>
</comment>
<dbReference type="FunFam" id="3.40.50.300:FF:000547">
    <property type="entry name" value="Cell division control protein"/>
    <property type="match status" value="1"/>
</dbReference>
<dbReference type="InterPro" id="IPR027417">
    <property type="entry name" value="P-loop_NTPase"/>
</dbReference>
<dbReference type="GO" id="GO:0051301">
    <property type="term" value="P:cell division"/>
    <property type="evidence" value="ECO:0007669"/>
    <property type="project" value="UniProtKB-UniRule"/>
</dbReference>
<dbReference type="InterPro" id="IPR003959">
    <property type="entry name" value="ATPase_AAA_core"/>
</dbReference>
<reference evidence="7 8" key="1">
    <citation type="journal article" date="2019" name="Sci. Rep.">
        <title>Comparative genomics of chytrid fungi reveal insights into the obligate biotrophic and pathogenic lifestyle of Synchytrium endobioticum.</title>
        <authorList>
            <person name="van de Vossenberg B.T.L.H."/>
            <person name="Warris S."/>
            <person name="Nguyen H.D.T."/>
            <person name="van Gent-Pelzer M.P.E."/>
            <person name="Joly D.L."/>
            <person name="van de Geest H.C."/>
            <person name="Bonants P.J.M."/>
            <person name="Smith D.S."/>
            <person name="Levesque C.A."/>
            <person name="van der Lee T.A.J."/>
        </authorList>
    </citation>
    <scope>NUCLEOTIDE SEQUENCE [LARGE SCALE GENOMIC DNA]</scope>
    <source>
        <strain evidence="7 8">LEV6574</strain>
    </source>
</reference>
<gene>
    <name evidence="7" type="ORF">SeLEV6574_g06818</name>
</gene>
<dbReference type="InterPro" id="IPR003593">
    <property type="entry name" value="AAA+_ATPase"/>
</dbReference>
<dbReference type="GO" id="GO:0016887">
    <property type="term" value="F:ATP hydrolysis activity"/>
    <property type="evidence" value="ECO:0007669"/>
    <property type="project" value="InterPro"/>
</dbReference>
<dbReference type="PANTHER" id="PTHR10763:SF26">
    <property type="entry name" value="CELL DIVISION CONTROL PROTEIN 6 HOMOLOG"/>
    <property type="match status" value="1"/>
</dbReference>
<dbReference type="GO" id="GO:0003688">
    <property type="term" value="F:DNA replication origin binding"/>
    <property type="evidence" value="ECO:0007669"/>
    <property type="project" value="TreeGrafter"/>
</dbReference>
<dbReference type="EMBL" id="QEAM01000417">
    <property type="protein sequence ID" value="TPX40054.1"/>
    <property type="molecule type" value="Genomic_DNA"/>
</dbReference>
<dbReference type="SUPFAM" id="SSF52540">
    <property type="entry name" value="P-loop containing nucleoside triphosphate hydrolases"/>
    <property type="match status" value="1"/>
</dbReference>
<dbReference type="AlphaFoldDB" id="A0A507CMB4"/>
<dbReference type="Pfam" id="PF00004">
    <property type="entry name" value="AAA"/>
    <property type="match status" value="1"/>
</dbReference>
<dbReference type="GO" id="GO:0005524">
    <property type="term" value="F:ATP binding"/>
    <property type="evidence" value="ECO:0007669"/>
    <property type="project" value="InterPro"/>
</dbReference>
<dbReference type="Gene3D" id="3.40.50.300">
    <property type="entry name" value="P-loop containing nucleotide triphosphate hydrolases"/>
    <property type="match status" value="1"/>
</dbReference>
<feature type="domain" description="AAA+ ATPase" evidence="6">
    <location>
        <begin position="232"/>
        <end position="375"/>
    </location>
</feature>
<sequence length="632" mass="70336">MLNSIGDMHLLLSSVLAYNDTSSKHHSVAEVHDDMSIERRITRSTTQLSAPATPLGRRTTVTMNTSNIDMINTLSKPLSQRQQQISFRKTKDRENTTPLKAIKDENVIKHESLIDLTQFDDDDEDFAPLCKKIKRKEPPKTPSKPARGLLEQNTPSAVTKDIANIMTPTSRLTRTPTSGWKTPSAARSPASMILQEAKSLFRRSSTPKRLVGRDNERQTIIKFWEETVFADKGGSLYISGVPGTGKTALVDEICKAVEPKFSQCPYKIHITRMNCMSVKEPRTIYPKLLELITGFVVDYKTALYDLEALFIGSGKDIHVVILDEIDHLLSRDQEVLYKLFQWPHLDESRLALIGIANALDLTERFLPRLKARDCTPVLLNFVPYQVNEITAIIKDRLGSLSLSSMRPSSHQTITDTKKVFTLMQPAAIEFAARKVVGSGDVRKALDVCRQALEVLETSLPDQRVMSPTSSFRNENFGSSSMDVDDMPKVTIQHISKAASVCLNSSSLSSASIIYDLNAHQKMVVAALIVCRKRNYDSTCEKVYQTYKDLLHNSMGLNAHPYSIFAEMIEGLVSNSLVNHVADGKIKKTSRAGKVVLAGDADHIEKTLLEGDTSGKLEDAMNGAVRVRKGLFD</sequence>
<evidence type="ECO:0000313" key="8">
    <source>
        <dbReference type="Proteomes" id="UP000320475"/>
    </source>
</evidence>
<keyword evidence="4" id="KW-0131">Cell cycle</keyword>
<evidence type="ECO:0000259" key="6">
    <source>
        <dbReference type="SMART" id="SM00382"/>
    </source>
</evidence>
<dbReference type="InterPro" id="IPR050311">
    <property type="entry name" value="ORC1/CDC6"/>
</dbReference>
<evidence type="ECO:0000313" key="7">
    <source>
        <dbReference type="EMBL" id="TPX40054.1"/>
    </source>
</evidence>
<dbReference type="Pfam" id="PF22606">
    <property type="entry name" value="Cdc6-ORC-like_ATPase_lid"/>
    <property type="match status" value="1"/>
</dbReference>
<comment type="caution">
    <text evidence="7">The sequence shown here is derived from an EMBL/GenBank/DDBJ whole genome shotgun (WGS) entry which is preliminary data.</text>
</comment>